<dbReference type="RefSeq" id="WP_090261434.1">
    <property type="nucleotide sequence ID" value="NZ_FNDS01000002.1"/>
</dbReference>
<name>A0A1G8DU43_9PSED</name>
<dbReference type="GO" id="GO:0006508">
    <property type="term" value="P:proteolysis"/>
    <property type="evidence" value="ECO:0007669"/>
    <property type="project" value="UniProtKB-KW"/>
</dbReference>
<dbReference type="AlphaFoldDB" id="A0A1G8DU43"/>
<keyword evidence="6 9" id="KW-0224">Dipeptidase</keyword>
<keyword evidence="5 9" id="KW-0862">Zinc</keyword>
<evidence type="ECO:0000256" key="6">
    <source>
        <dbReference type="ARBA" id="ARBA00022997"/>
    </source>
</evidence>
<feature type="binding site" evidence="9">
    <location>
        <position position="209"/>
    </location>
    <ligand>
        <name>Zn(2+)</name>
        <dbReference type="ChEBI" id="CHEBI:29105"/>
        <note>catalytic</note>
    </ligand>
</feature>
<dbReference type="InterPro" id="IPR009045">
    <property type="entry name" value="Zn_M74/Hedgehog-like"/>
</dbReference>
<comment type="cofactor">
    <cofactor evidence="9">
        <name>Zn(2+)</name>
        <dbReference type="ChEBI" id="CHEBI:29105"/>
    </cofactor>
    <text evidence="9">Binds 1 zinc ion per subunit.</text>
</comment>
<reference evidence="11" key="1">
    <citation type="submission" date="2016-10" db="EMBL/GenBank/DDBJ databases">
        <authorList>
            <person name="Varghese N."/>
            <person name="Submissions S."/>
        </authorList>
    </citation>
    <scope>NUCLEOTIDE SEQUENCE [LARGE SCALE GENOMIC DNA]</scope>
    <source>
        <strain evidence="11">CCM 7469</strain>
    </source>
</reference>
<evidence type="ECO:0000256" key="7">
    <source>
        <dbReference type="ARBA" id="ARBA00023049"/>
    </source>
</evidence>
<comment type="function">
    <text evidence="9">Catalyzes hydrolysis of the D-alanyl-D-alanine dipeptide.</text>
</comment>
<dbReference type="EC" id="3.4.13.22" evidence="9"/>
<dbReference type="OrthoDB" id="9801430at2"/>
<keyword evidence="4 9" id="KW-0378">Hydrolase</keyword>
<dbReference type="Pfam" id="PF01427">
    <property type="entry name" value="Peptidase_M15"/>
    <property type="match status" value="1"/>
</dbReference>
<evidence type="ECO:0000256" key="3">
    <source>
        <dbReference type="ARBA" id="ARBA00022723"/>
    </source>
</evidence>
<evidence type="ECO:0000256" key="4">
    <source>
        <dbReference type="ARBA" id="ARBA00022801"/>
    </source>
</evidence>
<evidence type="ECO:0000256" key="5">
    <source>
        <dbReference type="ARBA" id="ARBA00022833"/>
    </source>
</evidence>
<dbReference type="GO" id="GO:0160237">
    <property type="term" value="F:D-Ala-D-Ala dipeptidase activity"/>
    <property type="evidence" value="ECO:0007669"/>
    <property type="project" value="UniProtKB-EC"/>
</dbReference>
<dbReference type="SUPFAM" id="SSF55166">
    <property type="entry name" value="Hedgehog/DD-peptidase"/>
    <property type="match status" value="1"/>
</dbReference>
<evidence type="ECO:0000256" key="1">
    <source>
        <dbReference type="ARBA" id="ARBA00001362"/>
    </source>
</evidence>
<keyword evidence="8" id="KW-0961">Cell wall biogenesis/degradation</keyword>
<sequence length="251" mass="28360">MIDLLAPLPDAPEPDWAAAFRLPIVDCGEALEPLGTSQGFLVWPAYHRLGIANAPAECHARGGVFQRLLQAARLLPDGLRLVVLDAWRPFAVQQHLYDTLYNILRQHEADAEPAELARRTREFVAPPSTRADAPSPHLTGGAVDVGLCDRDGRWLDMGSLFDEATPRSHTRHYENASDDHGRAIRDRRRLLFNAMRAVGFSNLSSEWWHYDYGDQLWAWHHGHPTAIYGPAQVQPLEHLWRQQLDALRHPS</sequence>
<gene>
    <name evidence="9" type="primary">ddpX</name>
    <name evidence="10" type="ORF">SAMN05216272_102161</name>
</gene>
<dbReference type="CDD" id="cd14843">
    <property type="entry name" value="D-Ala-D-Ala_dipeptidase_like"/>
    <property type="match status" value="1"/>
</dbReference>
<dbReference type="STRING" id="428992.SAMN05216272_102161"/>
<dbReference type="PANTHER" id="PTHR43126:SF2">
    <property type="entry name" value="D-ALANYL-D-ALANINE DIPEPTIDASE"/>
    <property type="match status" value="1"/>
</dbReference>
<evidence type="ECO:0000256" key="9">
    <source>
        <dbReference type="HAMAP-Rule" id="MF_01924"/>
    </source>
</evidence>
<evidence type="ECO:0000313" key="10">
    <source>
        <dbReference type="EMBL" id="SDH61135.1"/>
    </source>
</evidence>
<dbReference type="HAMAP" id="MF_01924">
    <property type="entry name" value="A_A_dipeptidase"/>
    <property type="match status" value="1"/>
</dbReference>
<evidence type="ECO:0000256" key="2">
    <source>
        <dbReference type="ARBA" id="ARBA00022670"/>
    </source>
</evidence>
<comment type="catalytic activity">
    <reaction evidence="1 9">
        <text>D-alanyl-D-alanine + H2O = 2 D-alanine</text>
        <dbReference type="Rhea" id="RHEA:20661"/>
        <dbReference type="ChEBI" id="CHEBI:15377"/>
        <dbReference type="ChEBI" id="CHEBI:57416"/>
        <dbReference type="ChEBI" id="CHEBI:57822"/>
        <dbReference type="EC" id="3.4.13.22"/>
    </reaction>
</comment>
<dbReference type="InterPro" id="IPR000755">
    <property type="entry name" value="A_A_dipeptidase"/>
</dbReference>
<feature type="binding site" evidence="9">
    <location>
        <position position="137"/>
    </location>
    <ligand>
        <name>Zn(2+)</name>
        <dbReference type="ChEBI" id="CHEBI:29105"/>
        <note>catalytic</note>
    </ligand>
</feature>
<feature type="binding site" evidence="9">
    <location>
        <position position="144"/>
    </location>
    <ligand>
        <name>Zn(2+)</name>
        <dbReference type="ChEBI" id="CHEBI:29105"/>
        <note>catalytic</note>
    </ligand>
</feature>
<dbReference type="GO" id="GO:0008270">
    <property type="term" value="F:zinc ion binding"/>
    <property type="evidence" value="ECO:0007669"/>
    <property type="project" value="UniProtKB-UniRule"/>
</dbReference>
<dbReference type="GO" id="GO:0008237">
    <property type="term" value="F:metallopeptidase activity"/>
    <property type="evidence" value="ECO:0007669"/>
    <property type="project" value="UniProtKB-KW"/>
</dbReference>
<feature type="active site" description="Proton donor/acceptor" evidence="9">
    <location>
        <position position="206"/>
    </location>
</feature>
<keyword evidence="11" id="KW-1185">Reference proteome</keyword>
<dbReference type="Gene3D" id="3.30.1380.10">
    <property type="match status" value="1"/>
</dbReference>
<protein>
    <recommendedName>
        <fullName evidence="9">D-alanyl-D-alanine dipeptidase</fullName>
        <shortName evidence="9">D-Ala-D-Ala dipeptidase</shortName>
        <ecNumber evidence="9">3.4.13.22</ecNumber>
    </recommendedName>
</protein>
<evidence type="ECO:0000313" key="11">
    <source>
        <dbReference type="Proteomes" id="UP000199636"/>
    </source>
</evidence>
<dbReference type="Proteomes" id="UP000199636">
    <property type="component" value="Unassembled WGS sequence"/>
</dbReference>
<comment type="similarity">
    <text evidence="9">Belongs to the peptidase M15D family.</text>
</comment>
<keyword evidence="7 9" id="KW-0482">Metalloprotease</keyword>
<dbReference type="GO" id="GO:0071555">
    <property type="term" value="P:cell wall organization"/>
    <property type="evidence" value="ECO:0007669"/>
    <property type="project" value="UniProtKB-KW"/>
</dbReference>
<feature type="site" description="Transition state stabilizer" evidence="9">
    <location>
        <position position="88"/>
    </location>
</feature>
<dbReference type="EMBL" id="FNDS01000002">
    <property type="protein sequence ID" value="SDH61135.1"/>
    <property type="molecule type" value="Genomic_DNA"/>
</dbReference>
<organism evidence="10 11">
    <name type="scientific">Pseudomonas panipatensis</name>
    <dbReference type="NCBI Taxonomy" id="428992"/>
    <lineage>
        <taxon>Bacteria</taxon>
        <taxon>Pseudomonadati</taxon>
        <taxon>Pseudomonadota</taxon>
        <taxon>Gammaproteobacteria</taxon>
        <taxon>Pseudomonadales</taxon>
        <taxon>Pseudomonadaceae</taxon>
        <taxon>Pseudomonas</taxon>
    </lineage>
</organism>
<keyword evidence="2 9" id="KW-0645">Protease</keyword>
<proteinExistence type="inferred from homology"/>
<evidence type="ECO:0000256" key="8">
    <source>
        <dbReference type="ARBA" id="ARBA00023316"/>
    </source>
</evidence>
<keyword evidence="3 9" id="KW-0479">Metal-binding</keyword>
<accession>A0A1G8DU43</accession>
<dbReference type="PANTHER" id="PTHR43126">
    <property type="entry name" value="D-ALANYL-D-ALANINE DIPEPTIDASE"/>
    <property type="match status" value="1"/>
</dbReference>